<protein>
    <submittedName>
        <fullName evidence="2">1,3-beta-glucan synthase component bgs4</fullName>
    </submittedName>
</protein>
<reference evidence="3" key="1">
    <citation type="journal article" date="2009" name="Genome Res.">
        <title>Comparative genomic analyses of the human fungal pathogens Coccidioides and their relatives.</title>
        <authorList>
            <person name="Sharpton T.J."/>
            <person name="Stajich J.E."/>
            <person name="Rounsley S.D."/>
            <person name="Gardner M.J."/>
            <person name="Wortman J.R."/>
            <person name="Jordar V.S."/>
            <person name="Maiti R."/>
            <person name="Kodira C.D."/>
            <person name="Neafsey D.E."/>
            <person name="Zeng Q."/>
            <person name="Hung C.-Y."/>
            <person name="McMahan C."/>
            <person name="Muszewska A."/>
            <person name="Grynberg M."/>
            <person name="Mandel M.A."/>
            <person name="Kellner E.M."/>
            <person name="Barker B.M."/>
            <person name="Galgiani J.N."/>
            <person name="Orbach M.J."/>
            <person name="Kirkland T.N."/>
            <person name="Cole G.T."/>
            <person name="Henn M.R."/>
            <person name="Birren B.W."/>
            <person name="Taylor J.W."/>
        </authorList>
    </citation>
    <scope>NUCLEOTIDE SEQUENCE [LARGE SCALE GENOMIC DNA]</scope>
    <source>
        <strain evidence="3">UAMH 1704</strain>
    </source>
</reference>
<feature type="compositionally biased region" description="Polar residues" evidence="1">
    <location>
        <begin position="152"/>
        <end position="164"/>
    </location>
</feature>
<dbReference type="KEGG" id="ure:UREG_05460"/>
<proteinExistence type="predicted"/>
<name>C4JSM1_UNCRE</name>
<dbReference type="InParanoid" id="C4JSM1"/>
<feature type="compositionally biased region" description="Low complexity" evidence="1">
    <location>
        <begin position="28"/>
        <end position="43"/>
    </location>
</feature>
<dbReference type="HOGENOM" id="CLU_083106_0_0_1"/>
<dbReference type="Proteomes" id="UP000002058">
    <property type="component" value="Unassembled WGS sequence"/>
</dbReference>
<organism evidence="2 3">
    <name type="scientific">Uncinocarpus reesii (strain UAMH 1704)</name>
    <dbReference type="NCBI Taxonomy" id="336963"/>
    <lineage>
        <taxon>Eukaryota</taxon>
        <taxon>Fungi</taxon>
        <taxon>Dikarya</taxon>
        <taxon>Ascomycota</taxon>
        <taxon>Pezizomycotina</taxon>
        <taxon>Eurotiomycetes</taxon>
        <taxon>Eurotiomycetidae</taxon>
        <taxon>Onygenales</taxon>
        <taxon>Onygenaceae</taxon>
        <taxon>Uncinocarpus</taxon>
    </lineage>
</organism>
<sequence length="292" mass="33052">MAAYPQGPGGGGGGQDQYHDDYSQAHGDAYYQDQGYYDQNDYSQHGDSYYDRNGYDPNQHNSQDGYYDNQYGYQDEYYNDQYYDQGSGSTQWQGYAAGPRRGDSEEDSETFSDFTMKSETARAADMDYYGRGDERYNSYSDSQMGGRGYRPPSSQISYGRSSGASTPVYGDYSNALPPGQRSREPYPAWASDAQIPVSKEEIEDIFLDLVNKFGFQRDSMRNMYDHFMTLLDSRASRMTPNQALLSLHADYIGGDNANYRRWYFAAHLDLDDAVGFANMKLGKSQPQNTQGP</sequence>
<dbReference type="VEuPathDB" id="FungiDB:UREG_05460"/>
<dbReference type="GeneID" id="8438109"/>
<dbReference type="RefSeq" id="XP_002584771.1">
    <property type="nucleotide sequence ID" value="XM_002584725.1"/>
</dbReference>
<dbReference type="PANTHER" id="PTHR12741">
    <property type="entry name" value="LYST-INTERACTING PROTEIN LIP5 DOPAMINE RESPONSIVE PROTEIN DRG-1"/>
    <property type="match status" value="1"/>
</dbReference>
<dbReference type="AlphaFoldDB" id="C4JSM1"/>
<feature type="compositionally biased region" description="Basic and acidic residues" evidence="1">
    <location>
        <begin position="119"/>
        <end position="136"/>
    </location>
</feature>
<dbReference type="GO" id="GO:0006075">
    <property type="term" value="P:(1-&gt;3)-beta-D-glucan biosynthetic process"/>
    <property type="evidence" value="ECO:0007669"/>
    <property type="project" value="TreeGrafter"/>
</dbReference>
<accession>C4JSM1</accession>
<feature type="region of interest" description="Disordered" evidence="1">
    <location>
        <begin position="1"/>
        <end position="164"/>
    </location>
</feature>
<dbReference type="GO" id="GO:0051278">
    <property type="term" value="P:fungal-type cell wall polysaccharide biosynthetic process"/>
    <property type="evidence" value="ECO:0007669"/>
    <property type="project" value="TreeGrafter"/>
</dbReference>
<keyword evidence="3" id="KW-1185">Reference proteome</keyword>
<dbReference type="OrthoDB" id="4093799at2759"/>
<dbReference type="EMBL" id="CH476617">
    <property type="protein sequence ID" value="EEP80618.1"/>
    <property type="molecule type" value="Genomic_DNA"/>
</dbReference>
<feature type="compositionally biased region" description="Low complexity" evidence="1">
    <location>
        <begin position="63"/>
        <end position="86"/>
    </location>
</feature>
<evidence type="ECO:0000313" key="3">
    <source>
        <dbReference type="Proteomes" id="UP000002058"/>
    </source>
</evidence>
<dbReference type="PANTHER" id="PTHR12741:SF48">
    <property type="entry name" value="1,3-BETA-GLUCAN SYNTHASE COMPONENT FKS1-RELATED"/>
    <property type="match status" value="1"/>
</dbReference>
<evidence type="ECO:0000313" key="2">
    <source>
        <dbReference type="EMBL" id="EEP80618.1"/>
    </source>
</evidence>
<gene>
    <name evidence="2" type="ORF">UREG_05460</name>
</gene>
<dbReference type="OMA" id="NTGANDW"/>
<dbReference type="GO" id="GO:0005886">
    <property type="term" value="C:plasma membrane"/>
    <property type="evidence" value="ECO:0007669"/>
    <property type="project" value="TreeGrafter"/>
</dbReference>
<dbReference type="STRING" id="336963.C4JSM1"/>
<dbReference type="eggNOG" id="KOG0916">
    <property type="taxonomic scope" value="Eukaryota"/>
</dbReference>
<evidence type="ECO:0000256" key="1">
    <source>
        <dbReference type="SAM" id="MobiDB-lite"/>
    </source>
</evidence>
<dbReference type="GO" id="GO:0003843">
    <property type="term" value="F:1,3-beta-D-glucan synthase activity"/>
    <property type="evidence" value="ECO:0007669"/>
    <property type="project" value="TreeGrafter"/>
</dbReference>